<evidence type="ECO:0000313" key="4">
    <source>
        <dbReference type="Proteomes" id="UP001163687"/>
    </source>
</evidence>
<dbReference type="EMBL" id="AP025628">
    <property type="protein sequence ID" value="BDG60875.1"/>
    <property type="molecule type" value="Genomic_DNA"/>
</dbReference>
<dbReference type="Gene3D" id="3.30.70.60">
    <property type="match status" value="1"/>
</dbReference>
<sequence>MSVWWQSLSRRERFLLALLGVLLAAAAAWRAAVEPAVTRIQRLRRDLAAAEAALKEHRSAQAALDSYRARLAELQQAAVAAAHQVPRDLEPAAVGVFLEQAARQAGARLVAIDLGPGPASGEAGNGETGNGEAGRGGRDRQQGAREDSRFRSWLVKIEVAGTYEQVLDFVRVLERWERLWRLERLELTPSSAGARNSQGASAPGEEGGAAFLRGPAPPAAGAGPARAVLELVLFTDAEAPSLGERHLEELGVVPQETVEAAP</sequence>
<dbReference type="InterPro" id="IPR014717">
    <property type="entry name" value="Transl_elong_EF1B/ribsomal_bS6"/>
</dbReference>
<gene>
    <name evidence="3" type="ORF">caldi_19650</name>
</gene>
<feature type="compositionally biased region" description="Gly residues" evidence="2">
    <location>
        <begin position="123"/>
        <end position="134"/>
    </location>
</feature>
<keyword evidence="4" id="KW-1185">Reference proteome</keyword>
<feature type="region of interest" description="Disordered" evidence="2">
    <location>
        <begin position="190"/>
        <end position="217"/>
    </location>
</feature>
<feature type="region of interest" description="Disordered" evidence="2">
    <location>
        <begin position="116"/>
        <end position="145"/>
    </location>
</feature>
<feature type="compositionally biased region" description="Basic and acidic residues" evidence="2">
    <location>
        <begin position="135"/>
        <end position="145"/>
    </location>
</feature>
<evidence type="ECO:0000256" key="1">
    <source>
        <dbReference type="SAM" id="Coils"/>
    </source>
</evidence>
<name>A0AA35G8C4_9FIRM</name>
<dbReference type="Pfam" id="PF04612">
    <property type="entry name" value="T2SSM"/>
    <property type="match status" value="1"/>
</dbReference>
<dbReference type="GO" id="GO:0015627">
    <property type="term" value="C:type II protein secretion system complex"/>
    <property type="evidence" value="ECO:0007669"/>
    <property type="project" value="InterPro"/>
</dbReference>
<evidence type="ECO:0000313" key="3">
    <source>
        <dbReference type="EMBL" id="BDG60875.1"/>
    </source>
</evidence>
<dbReference type="Proteomes" id="UP001163687">
    <property type="component" value="Chromosome"/>
</dbReference>
<proteinExistence type="predicted"/>
<feature type="compositionally biased region" description="Low complexity" evidence="2">
    <location>
        <begin position="199"/>
        <end position="217"/>
    </location>
</feature>
<accession>A0AA35G8C4</accession>
<dbReference type="RefSeq" id="WP_264841563.1">
    <property type="nucleotide sequence ID" value="NZ_AP025628.1"/>
</dbReference>
<organism evidence="3 4">
    <name type="scientific">Caldinitratiruptor microaerophilus</name>
    <dbReference type="NCBI Taxonomy" id="671077"/>
    <lineage>
        <taxon>Bacteria</taxon>
        <taxon>Bacillati</taxon>
        <taxon>Bacillota</taxon>
        <taxon>Clostridia</taxon>
        <taxon>Eubacteriales</taxon>
        <taxon>Symbiobacteriaceae</taxon>
        <taxon>Caldinitratiruptor</taxon>
    </lineage>
</organism>
<dbReference type="AlphaFoldDB" id="A0AA35G8C4"/>
<evidence type="ECO:0008006" key="5">
    <source>
        <dbReference type="Google" id="ProtNLM"/>
    </source>
</evidence>
<dbReference type="GO" id="GO:0015628">
    <property type="term" value="P:protein secretion by the type II secretion system"/>
    <property type="evidence" value="ECO:0007669"/>
    <property type="project" value="InterPro"/>
</dbReference>
<protein>
    <recommendedName>
        <fullName evidence="5">Type IV pilus assembly protein PilO</fullName>
    </recommendedName>
</protein>
<reference evidence="3" key="1">
    <citation type="submission" date="2022-03" db="EMBL/GenBank/DDBJ databases">
        <title>Complete genome sequence of Caldinitratiruptor microaerophilus.</title>
        <authorList>
            <person name="Mukaiyama R."/>
            <person name="Nishiyama T."/>
            <person name="Ueda K."/>
        </authorList>
    </citation>
    <scope>NUCLEOTIDE SEQUENCE</scope>
    <source>
        <strain evidence="3">JCM 16183</strain>
    </source>
</reference>
<dbReference type="InterPro" id="IPR007690">
    <property type="entry name" value="T2SS_GspM"/>
</dbReference>
<dbReference type="KEGG" id="cmic:caldi_19650"/>
<keyword evidence="1" id="KW-0175">Coiled coil</keyword>
<feature type="coiled-coil region" evidence="1">
    <location>
        <begin position="40"/>
        <end position="84"/>
    </location>
</feature>
<evidence type="ECO:0000256" key="2">
    <source>
        <dbReference type="SAM" id="MobiDB-lite"/>
    </source>
</evidence>